<geneLocation type="plasmid" evidence="3 4">
    <name>pMNOD02</name>
</geneLocation>
<keyword evidence="3" id="KW-0614">Plasmid</keyword>
<dbReference type="HOGENOM" id="CLU_2538709_0_0_5"/>
<dbReference type="KEGG" id="mno:Mnod_8086"/>
<keyword evidence="4" id="KW-1185">Reference proteome</keyword>
<protein>
    <submittedName>
        <fullName evidence="3">Uncharacterized protein</fullName>
    </submittedName>
</protein>
<dbReference type="RefSeq" id="WP_012631275.1">
    <property type="nucleotide sequence ID" value="NC_011887.1"/>
</dbReference>
<feature type="chain" id="PRO_5002874731" evidence="2">
    <location>
        <begin position="21"/>
        <end position="83"/>
    </location>
</feature>
<keyword evidence="2" id="KW-0732">Signal</keyword>
<dbReference type="Proteomes" id="UP000008207">
    <property type="component" value="Plasmid pMNOD02"/>
</dbReference>
<dbReference type="OrthoDB" id="7999566at2"/>
<evidence type="ECO:0000256" key="2">
    <source>
        <dbReference type="SAM" id="SignalP"/>
    </source>
</evidence>
<feature type="signal peptide" evidence="2">
    <location>
        <begin position="1"/>
        <end position="20"/>
    </location>
</feature>
<name>B8IX32_METNO</name>
<organism evidence="3 4">
    <name type="scientific">Methylobacterium nodulans (strain LMG 21967 / CNCM I-2342 / ORS 2060)</name>
    <dbReference type="NCBI Taxonomy" id="460265"/>
    <lineage>
        <taxon>Bacteria</taxon>
        <taxon>Pseudomonadati</taxon>
        <taxon>Pseudomonadota</taxon>
        <taxon>Alphaproteobacteria</taxon>
        <taxon>Hyphomicrobiales</taxon>
        <taxon>Methylobacteriaceae</taxon>
        <taxon>Methylobacterium</taxon>
    </lineage>
</organism>
<dbReference type="EMBL" id="CP001351">
    <property type="protein sequence ID" value="ACL63073.1"/>
    <property type="molecule type" value="Genomic_DNA"/>
</dbReference>
<evidence type="ECO:0000313" key="3">
    <source>
        <dbReference type="EMBL" id="ACL63073.1"/>
    </source>
</evidence>
<proteinExistence type="predicted"/>
<reference evidence="4" key="1">
    <citation type="submission" date="2009-01" db="EMBL/GenBank/DDBJ databases">
        <title>Complete sequence of plasmid 2 of Methylobacterium nodulans ORS 2060.</title>
        <authorList>
            <consortium name="US DOE Joint Genome Institute"/>
            <person name="Lucas S."/>
            <person name="Copeland A."/>
            <person name="Lapidus A."/>
            <person name="Glavina del Rio T."/>
            <person name="Dalin E."/>
            <person name="Tice H."/>
            <person name="Bruce D."/>
            <person name="Goodwin L."/>
            <person name="Pitluck S."/>
            <person name="Sims D."/>
            <person name="Brettin T."/>
            <person name="Detter J.C."/>
            <person name="Han C."/>
            <person name="Larimer F."/>
            <person name="Land M."/>
            <person name="Hauser L."/>
            <person name="Kyrpides N."/>
            <person name="Ivanova N."/>
            <person name="Marx C.J."/>
            <person name="Richardson P."/>
        </authorList>
    </citation>
    <scope>NUCLEOTIDE SEQUENCE [LARGE SCALE GENOMIC DNA]</scope>
    <source>
        <strain evidence="4">LMG 21967 / CNCM I-2342 / ORS 2060</strain>
        <plasmid evidence="4">Plasmid pMNOD02</plasmid>
    </source>
</reference>
<gene>
    <name evidence="3" type="ordered locus">Mnod_8086</name>
</gene>
<sequence length="83" mass="8878">MRSLILAGAALAAFATSANAWTQSILHPEQSYKSDFATAFPVTPRYMAAGPQAVRGIPEFRLQPASSSPTVARDGYAGQRSHR</sequence>
<accession>B8IX32</accession>
<evidence type="ECO:0000256" key="1">
    <source>
        <dbReference type="SAM" id="MobiDB-lite"/>
    </source>
</evidence>
<feature type="region of interest" description="Disordered" evidence="1">
    <location>
        <begin position="60"/>
        <end position="83"/>
    </location>
</feature>
<dbReference type="AlphaFoldDB" id="B8IX32"/>
<evidence type="ECO:0000313" key="4">
    <source>
        <dbReference type="Proteomes" id="UP000008207"/>
    </source>
</evidence>